<gene>
    <name evidence="1" type="ORF">Acr_00g0051030</name>
</gene>
<name>A0A7J0DMK6_9ERIC</name>
<comment type="caution">
    <text evidence="1">The sequence shown here is derived from an EMBL/GenBank/DDBJ whole genome shotgun (WGS) entry which is preliminary data.</text>
</comment>
<protein>
    <submittedName>
        <fullName evidence="1">Uncharacterized protein</fullName>
    </submittedName>
</protein>
<keyword evidence="2" id="KW-1185">Reference proteome</keyword>
<sequence length="114" mass="12701">MSISCSDCLSDLICSEDSGILSEELPKFSSSEVAGESITGFIEEERNYVPGIDYIERFQPQPLDASAREESISWILKAWILGPDLLLHQCSFLICEVGNWIQMSLEGRILVLTS</sequence>
<evidence type="ECO:0000313" key="1">
    <source>
        <dbReference type="EMBL" id="GFS37267.1"/>
    </source>
</evidence>
<dbReference type="EMBL" id="BJWL01000275">
    <property type="protein sequence ID" value="GFS37267.1"/>
    <property type="molecule type" value="Genomic_DNA"/>
</dbReference>
<dbReference type="AlphaFoldDB" id="A0A7J0DMK6"/>
<reference evidence="2" key="1">
    <citation type="submission" date="2019-07" db="EMBL/GenBank/DDBJ databases">
        <title>De Novo Assembly of kiwifruit Actinidia rufa.</title>
        <authorList>
            <person name="Sugita-Konishi S."/>
            <person name="Sato K."/>
            <person name="Mori E."/>
            <person name="Abe Y."/>
            <person name="Kisaki G."/>
            <person name="Hamano K."/>
            <person name="Suezawa K."/>
            <person name="Otani M."/>
            <person name="Fukuda T."/>
            <person name="Manabe T."/>
            <person name="Gomi K."/>
            <person name="Tabuchi M."/>
            <person name="Akimitsu K."/>
            <person name="Kataoka I."/>
        </authorList>
    </citation>
    <scope>NUCLEOTIDE SEQUENCE [LARGE SCALE GENOMIC DNA]</scope>
    <source>
        <strain evidence="2">cv. Fuchu</strain>
    </source>
</reference>
<evidence type="ECO:0000313" key="2">
    <source>
        <dbReference type="Proteomes" id="UP000585474"/>
    </source>
</evidence>
<organism evidence="1 2">
    <name type="scientific">Actinidia rufa</name>
    <dbReference type="NCBI Taxonomy" id="165716"/>
    <lineage>
        <taxon>Eukaryota</taxon>
        <taxon>Viridiplantae</taxon>
        <taxon>Streptophyta</taxon>
        <taxon>Embryophyta</taxon>
        <taxon>Tracheophyta</taxon>
        <taxon>Spermatophyta</taxon>
        <taxon>Magnoliopsida</taxon>
        <taxon>eudicotyledons</taxon>
        <taxon>Gunneridae</taxon>
        <taxon>Pentapetalae</taxon>
        <taxon>asterids</taxon>
        <taxon>Ericales</taxon>
        <taxon>Actinidiaceae</taxon>
        <taxon>Actinidia</taxon>
    </lineage>
</organism>
<accession>A0A7J0DMK6</accession>
<proteinExistence type="predicted"/>
<dbReference type="OrthoDB" id="1726549at2759"/>
<dbReference type="Proteomes" id="UP000585474">
    <property type="component" value="Unassembled WGS sequence"/>
</dbReference>